<accession>F5Y1J2</accession>
<dbReference type="InterPro" id="IPR025245">
    <property type="entry name" value="DUF4197"/>
</dbReference>
<protein>
    <recommendedName>
        <fullName evidence="4">DUF4197 domain-containing protein</fullName>
    </recommendedName>
</protein>
<evidence type="ECO:0000313" key="2">
    <source>
        <dbReference type="EMBL" id="AEG94776.1"/>
    </source>
</evidence>
<organism evidence="2 3">
    <name type="scientific">Ramlibacter tataouinensis (strain ATCC BAA-407 / DSM 14655 / LMG 21543 / TTB310)</name>
    <dbReference type="NCBI Taxonomy" id="365046"/>
    <lineage>
        <taxon>Bacteria</taxon>
        <taxon>Pseudomonadati</taxon>
        <taxon>Pseudomonadota</taxon>
        <taxon>Betaproteobacteria</taxon>
        <taxon>Burkholderiales</taxon>
        <taxon>Comamonadaceae</taxon>
        <taxon>Ramlibacter</taxon>
    </lineage>
</organism>
<name>F5Y1J2_RAMTT</name>
<reference evidence="3" key="1">
    <citation type="submission" date="2006-01" db="EMBL/GenBank/DDBJ databases">
        <title>Genome of the cyst-dividing bacterium Ramlibacter tataouinensis.</title>
        <authorList>
            <person name="Barakat M."/>
            <person name="Ortet P."/>
            <person name="De Luca G."/>
            <person name="Jourlin-Castelli C."/>
            <person name="Ansaldi M."/>
            <person name="Py B."/>
            <person name="Fichant G."/>
            <person name="Coutinho P."/>
            <person name="Voulhoux R."/>
            <person name="Bastien O."/>
            <person name="Roy S."/>
            <person name="Marechal E."/>
            <person name="Henrissat B."/>
            <person name="Quentin Y."/>
            <person name="Noirot P."/>
            <person name="Filloux A."/>
            <person name="Mejean V."/>
            <person name="DuBow M."/>
            <person name="Barras F."/>
            <person name="Heulin T."/>
        </authorList>
    </citation>
    <scope>NUCLEOTIDE SEQUENCE [LARGE SCALE GENOMIC DNA]</scope>
    <source>
        <strain evidence="3">ATCC BAA-407 / DSM 14655 / LMG 21543 / TTB310</strain>
    </source>
</reference>
<evidence type="ECO:0008006" key="4">
    <source>
        <dbReference type="Google" id="ProtNLM"/>
    </source>
</evidence>
<dbReference type="HOGENOM" id="CLU_085032_0_0_4"/>
<sequence length="244" mass="26326">MERMNRRQFLDRHAAGAALALALLQAASLARAQDLRSIDLASISEFDASRGLKAALENGALAAVRLLGVPDGFLANPRVRIPLPGWLQDAAGFLRAVGQRRRLDELELAMNRAAESAVPLARNLLVDAVQRMSVVDAKNILTGGDTSVTRFFADKTRAPLAAQFLPVVQRATEKVGLAGKYNRLAAQAQGLGLVRNEDPSIQHYVTRKSLDGLYLVIGEEERKLRQNPAAAGSALLSKVFGALR</sequence>
<dbReference type="InterPro" id="IPR006311">
    <property type="entry name" value="TAT_signal"/>
</dbReference>
<dbReference type="AlphaFoldDB" id="F5Y1J2"/>
<keyword evidence="1" id="KW-0732">Signal</keyword>
<keyword evidence="3" id="KW-1185">Reference proteome</keyword>
<evidence type="ECO:0000256" key="1">
    <source>
        <dbReference type="SAM" id="SignalP"/>
    </source>
</evidence>
<dbReference type="Pfam" id="PF13852">
    <property type="entry name" value="DUF4197"/>
    <property type="match status" value="1"/>
</dbReference>
<dbReference type="eggNOG" id="ENOG502Z7PK">
    <property type="taxonomic scope" value="Bacteria"/>
</dbReference>
<feature type="chain" id="PRO_5003329586" description="DUF4197 domain-containing protein" evidence="1">
    <location>
        <begin position="33"/>
        <end position="244"/>
    </location>
</feature>
<proteinExistence type="predicted"/>
<reference evidence="2 3" key="2">
    <citation type="journal article" date="2011" name="PLoS ONE">
        <title>The Cyst-Dividing Bacterium Ramlibacter tataouinensis TTB310 Genome Reveals a Well-Stocked Toolbox for Adaptation to a Desert Environment.</title>
        <authorList>
            <person name="De Luca G."/>
            <person name="Barakat M."/>
            <person name="Ortet P."/>
            <person name="Fochesato S."/>
            <person name="Jourlin-Castelli C."/>
            <person name="Ansaldi M."/>
            <person name="Py B."/>
            <person name="Fichant G."/>
            <person name="Coutinho P.M."/>
            <person name="Voulhoux R."/>
            <person name="Bastien O."/>
            <person name="Marechal E."/>
            <person name="Henrissat B."/>
            <person name="Quentin Y."/>
            <person name="Noirot P."/>
            <person name="Filloux A."/>
            <person name="Mejean V."/>
            <person name="Dubow M.S."/>
            <person name="Barras F."/>
            <person name="Barbe V."/>
            <person name="Weissenbach J."/>
            <person name="Mihalcescu I."/>
            <person name="Vermeglio A."/>
            <person name="Achouak W."/>
            <person name="Heulin T."/>
        </authorList>
    </citation>
    <scope>NUCLEOTIDE SEQUENCE [LARGE SCALE GENOMIC DNA]</scope>
    <source>
        <strain evidence="3">ATCC BAA-407 / DSM 14655 / LMG 21543 / TTB310</strain>
    </source>
</reference>
<gene>
    <name evidence="2" type="ordered locus">Rta_36620</name>
</gene>
<dbReference type="KEGG" id="rta:Rta_36620"/>
<dbReference type="STRING" id="365046.Rta_36620"/>
<dbReference type="Proteomes" id="UP000008385">
    <property type="component" value="Chromosome"/>
</dbReference>
<evidence type="ECO:0000313" key="3">
    <source>
        <dbReference type="Proteomes" id="UP000008385"/>
    </source>
</evidence>
<feature type="signal peptide" evidence="1">
    <location>
        <begin position="1"/>
        <end position="32"/>
    </location>
</feature>
<dbReference type="PATRIC" id="fig|365046.3.peg.3752"/>
<dbReference type="PROSITE" id="PS51318">
    <property type="entry name" value="TAT"/>
    <property type="match status" value="1"/>
</dbReference>
<dbReference type="EMBL" id="CP000245">
    <property type="protein sequence ID" value="AEG94776.1"/>
    <property type="molecule type" value="Genomic_DNA"/>
</dbReference>